<dbReference type="AlphaFoldDB" id="A0A316Z3I3"/>
<accession>A0A316Z3I3</accession>
<dbReference type="STRING" id="58919.A0A316Z3I3"/>
<dbReference type="Proteomes" id="UP000245946">
    <property type="component" value="Unassembled WGS sequence"/>
</dbReference>
<keyword evidence="4" id="KW-1133">Transmembrane helix</keyword>
<keyword evidence="4" id="KW-0812">Transmembrane</keyword>
<dbReference type="PANTHER" id="PTHR24305">
    <property type="entry name" value="CYTOCHROME P450"/>
    <property type="match status" value="1"/>
</dbReference>
<keyword evidence="3" id="KW-0408">Iron</keyword>
<evidence type="ECO:0000256" key="1">
    <source>
        <dbReference type="ARBA" id="ARBA00010617"/>
    </source>
</evidence>
<dbReference type="GO" id="GO:0020037">
    <property type="term" value="F:heme binding"/>
    <property type="evidence" value="ECO:0007669"/>
    <property type="project" value="InterPro"/>
</dbReference>
<protein>
    <submittedName>
        <fullName evidence="5">Cytochrome P450</fullName>
    </submittedName>
</protein>
<keyword evidence="4" id="KW-0472">Membrane</keyword>
<evidence type="ECO:0000256" key="3">
    <source>
        <dbReference type="PIRSR" id="PIRSR602401-1"/>
    </source>
</evidence>
<dbReference type="InterPro" id="IPR002401">
    <property type="entry name" value="Cyt_P450_E_grp-I"/>
</dbReference>
<reference evidence="5 6" key="1">
    <citation type="journal article" date="2018" name="Mol. Biol. Evol.">
        <title>Broad Genomic Sampling Reveals a Smut Pathogenic Ancestry of the Fungal Clade Ustilaginomycotina.</title>
        <authorList>
            <person name="Kijpornyongpan T."/>
            <person name="Mondo S.J."/>
            <person name="Barry K."/>
            <person name="Sandor L."/>
            <person name="Lee J."/>
            <person name="Lipzen A."/>
            <person name="Pangilinan J."/>
            <person name="LaButti K."/>
            <person name="Hainaut M."/>
            <person name="Henrissat B."/>
            <person name="Grigoriev I.V."/>
            <person name="Spatafora J.W."/>
            <person name="Aime M.C."/>
        </authorList>
    </citation>
    <scope>NUCLEOTIDE SEQUENCE [LARGE SCALE GENOMIC DNA]</scope>
    <source>
        <strain evidence="5 6">MCA 4186</strain>
    </source>
</reference>
<evidence type="ECO:0000256" key="2">
    <source>
        <dbReference type="ARBA" id="ARBA00023002"/>
    </source>
</evidence>
<evidence type="ECO:0000256" key="4">
    <source>
        <dbReference type="SAM" id="Phobius"/>
    </source>
</evidence>
<keyword evidence="2" id="KW-0560">Oxidoreductase</keyword>
<comment type="cofactor">
    <cofactor evidence="3">
        <name>heme</name>
        <dbReference type="ChEBI" id="CHEBI:30413"/>
    </cofactor>
</comment>
<name>A0A316Z3I3_9BASI</name>
<dbReference type="Pfam" id="PF00067">
    <property type="entry name" value="p450"/>
    <property type="match status" value="2"/>
</dbReference>
<dbReference type="GeneID" id="37270680"/>
<comment type="similarity">
    <text evidence="1">Belongs to the cytochrome P450 family.</text>
</comment>
<dbReference type="Gene3D" id="1.10.630.10">
    <property type="entry name" value="Cytochrome P450"/>
    <property type="match status" value="1"/>
</dbReference>
<dbReference type="GO" id="GO:0004497">
    <property type="term" value="F:monooxygenase activity"/>
    <property type="evidence" value="ECO:0007669"/>
    <property type="project" value="InterPro"/>
</dbReference>
<dbReference type="InterPro" id="IPR001128">
    <property type="entry name" value="Cyt_P450"/>
</dbReference>
<keyword evidence="6" id="KW-1185">Reference proteome</keyword>
<organism evidence="5 6">
    <name type="scientific">Tilletiopsis washingtonensis</name>
    <dbReference type="NCBI Taxonomy" id="58919"/>
    <lineage>
        <taxon>Eukaryota</taxon>
        <taxon>Fungi</taxon>
        <taxon>Dikarya</taxon>
        <taxon>Basidiomycota</taxon>
        <taxon>Ustilaginomycotina</taxon>
        <taxon>Exobasidiomycetes</taxon>
        <taxon>Entylomatales</taxon>
        <taxon>Entylomatales incertae sedis</taxon>
        <taxon>Tilletiopsis</taxon>
    </lineage>
</organism>
<dbReference type="GO" id="GO:0005506">
    <property type="term" value="F:iron ion binding"/>
    <property type="evidence" value="ECO:0007669"/>
    <property type="project" value="InterPro"/>
</dbReference>
<proteinExistence type="inferred from homology"/>
<feature type="binding site" description="axial binding residue" evidence="3">
    <location>
        <position position="501"/>
    </location>
    <ligand>
        <name>heme</name>
        <dbReference type="ChEBI" id="CHEBI:30413"/>
    </ligand>
    <ligandPart>
        <name>Fe</name>
        <dbReference type="ChEBI" id="CHEBI:18248"/>
    </ligandPart>
</feature>
<dbReference type="EMBL" id="KZ819301">
    <property type="protein sequence ID" value="PWN96111.1"/>
    <property type="molecule type" value="Genomic_DNA"/>
</dbReference>
<evidence type="ECO:0000313" key="6">
    <source>
        <dbReference type="Proteomes" id="UP000245946"/>
    </source>
</evidence>
<keyword evidence="3" id="KW-0349">Heme</keyword>
<dbReference type="PRINTS" id="PR00385">
    <property type="entry name" value="P450"/>
</dbReference>
<dbReference type="GO" id="GO:0016705">
    <property type="term" value="F:oxidoreductase activity, acting on paired donors, with incorporation or reduction of molecular oxygen"/>
    <property type="evidence" value="ECO:0007669"/>
    <property type="project" value="InterPro"/>
</dbReference>
<dbReference type="SUPFAM" id="SSF48264">
    <property type="entry name" value="Cytochrome P450"/>
    <property type="match status" value="1"/>
</dbReference>
<feature type="transmembrane region" description="Helical" evidence="4">
    <location>
        <begin position="20"/>
        <end position="43"/>
    </location>
</feature>
<keyword evidence="3" id="KW-0479">Metal-binding</keyword>
<evidence type="ECO:0000313" key="5">
    <source>
        <dbReference type="EMBL" id="PWN96111.1"/>
    </source>
</evidence>
<dbReference type="OrthoDB" id="1470350at2759"/>
<sequence>MLDQNPLSRAWAALTTHTPLHTLVYAIVGVYLARFVYTTFLYARFFSPLRKMPGPSYGHWLLGRLPEVVTGEAGSAVTAWTEQYGRSIRFMGMLGVERVCFLNYKDLKQILVDEPYRFPKPKWAAHLLGVTAGYGLLTLENAEHSALRRFMNPAFAFKYLEMQFPLYLGPVNGLIEIYKDKLKEAGDPEEGTVIELTHGVNACLLDIICSTAFGYETDHLHNPHEPLGESYETLVNLQNGFNMGRIIAILGLPFGPQVVQWAVKQEWTGKGAMALVHKLGLGKGFSELGLFLTHMYRVNKISREMLETKLAEAKKLREAGQTDLDSGKIDILSLLAKASLDENSPYKMDQKLLEAQVLTFLGAGHETTASGMAWAMWELANHQDVQAKLRAECQEILSVSAEPTYAQIKDAKYLHNFVMEVMRLRPPTPQTARVASVDSTIGGRFIPRGTEIYIPNLTINTQKDVWGDDAKEFRPERWDDLPKEYNSSMSLLTFIVGAHSCPGRNMAVHELKVLCCMMVANFELHKTSPDQTVKSVAAITWKPDGGLSLRLKRTTWSS</sequence>
<dbReference type="PANTHER" id="PTHR24305:SF166">
    <property type="entry name" value="CYTOCHROME P450 12A4, MITOCHONDRIAL-RELATED"/>
    <property type="match status" value="1"/>
</dbReference>
<dbReference type="PRINTS" id="PR00463">
    <property type="entry name" value="EP450I"/>
</dbReference>
<dbReference type="InterPro" id="IPR036396">
    <property type="entry name" value="Cyt_P450_sf"/>
</dbReference>
<dbReference type="InterPro" id="IPR050121">
    <property type="entry name" value="Cytochrome_P450_monoxygenase"/>
</dbReference>
<gene>
    <name evidence="5" type="ORF">FA09DRAFT_331692</name>
</gene>
<dbReference type="RefSeq" id="XP_025596390.1">
    <property type="nucleotide sequence ID" value="XM_025743136.1"/>
</dbReference>